<evidence type="ECO:0000313" key="2">
    <source>
        <dbReference type="Proteomes" id="UP000189935"/>
    </source>
</evidence>
<evidence type="ECO:0000313" key="1">
    <source>
        <dbReference type="EMBL" id="SHJ39208.1"/>
    </source>
</evidence>
<dbReference type="RefSeq" id="WP_283807595.1">
    <property type="nucleotide sequence ID" value="NZ_LT670844.1"/>
</dbReference>
<proteinExistence type="predicted"/>
<sequence length="200" mass="21981">MPLDFPLRCRCGRMRGVASNVSPSTGFRFICYCRDCQAFARFLDRADVLDPAGGTNIFHMPPARVKLTAGTDAMRCLRFSNRVLRWYTECCRTPIANSAAGPGFPVVGVIHSFMDQEADSRSLDEALGPPICSIYERSAVGPLPPNAPGPPSVGVFVRRAPKLLGWWMRGLGRPTPFFDDRTKAPRAVPRVLTPSERAAL</sequence>
<organism evidence="1 2">
    <name type="scientific">Bradyrhizobium lablabi</name>
    <dbReference type="NCBI Taxonomy" id="722472"/>
    <lineage>
        <taxon>Bacteria</taxon>
        <taxon>Pseudomonadati</taxon>
        <taxon>Pseudomonadota</taxon>
        <taxon>Alphaproteobacteria</taxon>
        <taxon>Hyphomicrobiales</taxon>
        <taxon>Nitrobacteraceae</taxon>
        <taxon>Bradyrhizobium</taxon>
    </lineage>
</organism>
<dbReference type="Gene3D" id="3.90.1590.10">
    <property type="entry name" value="glutathione-dependent formaldehyde- activating enzyme (gfa)"/>
    <property type="match status" value="1"/>
</dbReference>
<gene>
    <name evidence="1" type="ORF">SAMN05444159_0495</name>
</gene>
<dbReference type="InterPro" id="IPR046149">
    <property type="entry name" value="DUF6151"/>
</dbReference>
<accession>A0A1M6IXQ7</accession>
<name>A0A1M6IXQ7_9BRAD</name>
<dbReference type="Pfam" id="PF19648">
    <property type="entry name" value="DUF6151"/>
    <property type="match status" value="1"/>
</dbReference>
<dbReference type="EMBL" id="LT670844">
    <property type="protein sequence ID" value="SHJ39208.1"/>
    <property type="molecule type" value="Genomic_DNA"/>
</dbReference>
<reference evidence="1 2" key="1">
    <citation type="submission" date="2016-11" db="EMBL/GenBank/DDBJ databases">
        <authorList>
            <person name="Jaros S."/>
            <person name="Januszkiewicz K."/>
            <person name="Wedrychowicz H."/>
        </authorList>
    </citation>
    <scope>NUCLEOTIDE SEQUENCE [LARGE SCALE GENOMIC DNA]</scope>
    <source>
        <strain evidence="1 2">GAS499</strain>
    </source>
</reference>
<evidence type="ECO:0008006" key="3">
    <source>
        <dbReference type="Google" id="ProtNLM"/>
    </source>
</evidence>
<dbReference type="Proteomes" id="UP000189935">
    <property type="component" value="Chromosome I"/>
</dbReference>
<dbReference type="AlphaFoldDB" id="A0A1M6IXQ7"/>
<protein>
    <recommendedName>
        <fullName evidence="3">CENP-V/GFA domain-containing protein</fullName>
    </recommendedName>
</protein>